<sequence length="338" mass="37739">MRPSSSQVSTSEAAPREMQESTDTRASDGLEDNKHEESRDLAEVLDEERDHALGILASVFKKPAPVEEVEASVVPTQRRPVRSIIQKRYRPTAGQLDRAQEENEPQSPPTAEKRTESLNASSAVAGATAPREQVAAPESDSAAEGRRPDELKAYHELFYREHTLDTVKAFSDHSKTKRADFSFGFDVQAGGSDDDESAVASASGPSDSSFAAAREDDNEEEDEEDDEEEDQEREERVEEEHADDSTPCDPADTIFGFRTKDWEESVDEAFEKIRTAAAKARSQALESGSARGSPYEMPIFRLVLKGSRASFMQDYKRKMKAARKEAPRHRGRLRRRFP</sequence>
<evidence type="ECO:0000256" key="1">
    <source>
        <dbReference type="SAM" id="MobiDB-lite"/>
    </source>
</evidence>
<proteinExistence type="predicted"/>
<feature type="compositionally biased region" description="Acidic residues" evidence="1">
    <location>
        <begin position="216"/>
        <end position="232"/>
    </location>
</feature>
<protein>
    <submittedName>
        <fullName evidence="2">Uncharacterized protein</fullName>
    </submittedName>
</protein>
<feature type="region of interest" description="Disordered" evidence="1">
    <location>
        <begin position="185"/>
        <end position="254"/>
    </location>
</feature>
<evidence type="ECO:0000313" key="2">
    <source>
        <dbReference type="EMBL" id="CAD8255792.1"/>
    </source>
</evidence>
<organism evidence="2">
    <name type="scientific">Pinguiococcus pyrenoidosus</name>
    <dbReference type="NCBI Taxonomy" id="172671"/>
    <lineage>
        <taxon>Eukaryota</taxon>
        <taxon>Sar</taxon>
        <taxon>Stramenopiles</taxon>
        <taxon>Ochrophyta</taxon>
        <taxon>Pinguiophyceae</taxon>
        <taxon>Pinguiochrysidales</taxon>
        <taxon>Pinguiochrysidaceae</taxon>
        <taxon>Pinguiococcus</taxon>
    </lineage>
</organism>
<feature type="compositionally biased region" description="Basic residues" evidence="1">
    <location>
        <begin position="317"/>
        <end position="338"/>
    </location>
</feature>
<reference evidence="2" key="1">
    <citation type="submission" date="2021-01" db="EMBL/GenBank/DDBJ databases">
        <authorList>
            <person name="Corre E."/>
            <person name="Pelletier E."/>
            <person name="Niang G."/>
            <person name="Scheremetjew M."/>
            <person name="Finn R."/>
            <person name="Kale V."/>
            <person name="Holt S."/>
            <person name="Cochrane G."/>
            <person name="Meng A."/>
            <person name="Brown T."/>
            <person name="Cohen L."/>
        </authorList>
    </citation>
    <scope>NUCLEOTIDE SEQUENCE</scope>
    <source>
        <strain evidence="2">CCMP2078</strain>
    </source>
</reference>
<name>A0A7R9YAJ9_9STRA</name>
<dbReference type="EMBL" id="HBEA01006870">
    <property type="protein sequence ID" value="CAD8255792.1"/>
    <property type="molecule type" value="Transcribed_RNA"/>
</dbReference>
<feature type="compositionally biased region" description="Basic residues" evidence="1">
    <location>
        <begin position="79"/>
        <end position="90"/>
    </location>
</feature>
<feature type="region of interest" description="Disordered" evidence="1">
    <location>
        <begin position="1"/>
        <end position="46"/>
    </location>
</feature>
<feature type="compositionally biased region" description="Polar residues" evidence="1">
    <location>
        <begin position="1"/>
        <end position="12"/>
    </location>
</feature>
<accession>A0A7R9YAJ9</accession>
<feature type="compositionally biased region" description="Basic and acidic residues" evidence="1">
    <location>
        <begin position="14"/>
        <end position="46"/>
    </location>
</feature>
<feature type="region of interest" description="Disordered" evidence="1">
    <location>
        <begin position="60"/>
        <end position="149"/>
    </location>
</feature>
<dbReference type="AlphaFoldDB" id="A0A7R9YAJ9"/>
<gene>
    <name evidence="2" type="ORF">PPYR1160_LOCUS5284</name>
</gene>
<feature type="region of interest" description="Disordered" evidence="1">
    <location>
        <begin position="316"/>
        <end position="338"/>
    </location>
</feature>